<reference evidence="4" key="1">
    <citation type="submission" date="2017-06" db="EMBL/GenBank/DDBJ databases">
        <authorList>
            <person name="Varghese N."/>
            <person name="Submissions S."/>
        </authorList>
    </citation>
    <scope>NUCLEOTIDE SEQUENCE [LARGE SCALE GENOMIC DNA]</scope>
    <source>
        <strain evidence="4">5C</strain>
    </source>
</reference>
<dbReference type="EMBL" id="FZOK01000004">
    <property type="protein sequence ID" value="SNS15895.1"/>
    <property type="molecule type" value="Genomic_DNA"/>
</dbReference>
<proteinExistence type="predicted"/>
<dbReference type="InterPro" id="IPR025232">
    <property type="entry name" value="DUF4174"/>
</dbReference>
<keyword evidence="4" id="KW-1185">Reference proteome</keyword>
<name>A0A239C6K2_9BACT</name>
<gene>
    <name evidence="3" type="ORF">SAMN06295967_104115</name>
</gene>
<dbReference type="OrthoDB" id="7362103at2"/>
<dbReference type="AlphaFoldDB" id="A0A239C6K2"/>
<dbReference type="Proteomes" id="UP000198480">
    <property type="component" value="Unassembled WGS sequence"/>
</dbReference>
<evidence type="ECO:0000313" key="4">
    <source>
        <dbReference type="Proteomes" id="UP000198480"/>
    </source>
</evidence>
<evidence type="ECO:0000256" key="1">
    <source>
        <dbReference type="ARBA" id="ARBA00022729"/>
    </source>
</evidence>
<evidence type="ECO:0000313" key="3">
    <source>
        <dbReference type="EMBL" id="SNS15895.1"/>
    </source>
</evidence>
<sequence>MISFMFVFSMLFNFSQDSIQSLEELKWKKRIVLGFQNTENVYQLEDDSLQSMIQERKVAYFLIDGQKVISNLETNFSDSYISQLYSRYKMGSKNDCWVLIGLDGGIKIRKDTILDWTLIFKTIDSMPMRRSEGRKIDDF</sequence>
<protein>
    <recommendedName>
        <fullName evidence="2">DUF4174 domain-containing protein</fullName>
    </recommendedName>
</protein>
<feature type="domain" description="DUF4174" evidence="2">
    <location>
        <begin position="22"/>
        <end position="132"/>
    </location>
</feature>
<dbReference type="Pfam" id="PF13778">
    <property type="entry name" value="DUF4174"/>
    <property type="match status" value="1"/>
</dbReference>
<evidence type="ECO:0000259" key="2">
    <source>
        <dbReference type="Pfam" id="PF13778"/>
    </source>
</evidence>
<organism evidence="3 4">
    <name type="scientific">Belliella buryatensis</name>
    <dbReference type="NCBI Taxonomy" id="1500549"/>
    <lineage>
        <taxon>Bacteria</taxon>
        <taxon>Pseudomonadati</taxon>
        <taxon>Bacteroidota</taxon>
        <taxon>Cytophagia</taxon>
        <taxon>Cytophagales</taxon>
        <taxon>Cyclobacteriaceae</taxon>
        <taxon>Belliella</taxon>
    </lineage>
</organism>
<keyword evidence="1" id="KW-0732">Signal</keyword>
<accession>A0A239C6K2</accession>